<feature type="compositionally biased region" description="Acidic residues" evidence="8">
    <location>
        <begin position="83"/>
        <end position="95"/>
    </location>
</feature>
<gene>
    <name evidence="10" type="primary">sDer1-2</name>
</gene>
<dbReference type="SUPFAM" id="SSF144091">
    <property type="entry name" value="Rhomboid-like"/>
    <property type="match status" value="1"/>
</dbReference>
<evidence type="ECO:0000256" key="2">
    <source>
        <dbReference type="ARBA" id="ARBA00008917"/>
    </source>
</evidence>
<keyword evidence="3 7" id="KW-0812">Transmembrane</keyword>
<name>A0A0P0YV70_9STRA</name>
<evidence type="ECO:0000256" key="8">
    <source>
        <dbReference type="SAM" id="MobiDB-lite"/>
    </source>
</evidence>
<feature type="transmembrane region" description="Helical" evidence="7">
    <location>
        <begin position="179"/>
        <end position="199"/>
    </location>
</feature>
<evidence type="ECO:0000256" key="4">
    <source>
        <dbReference type="ARBA" id="ARBA00022824"/>
    </source>
</evidence>
<evidence type="ECO:0000313" key="10">
    <source>
        <dbReference type="EMBL" id="BAT25220.1"/>
    </source>
</evidence>
<accession>A0A0P0YV70</accession>
<evidence type="ECO:0000256" key="9">
    <source>
        <dbReference type="SAM" id="SignalP"/>
    </source>
</evidence>
<keyword evidence="4 7" id="KW-0256">Endoplasmic reticulum</keyword>
<protein>
    <recommendedName>
        <fullName evidence="7">Derlin</fullName>
    </recommendedName>
</protein>
<evidence type="ECO:0000256" key="3">
    <source>
        <dbReference type="ARBA" id="ARBA00022692"/>
    </source>
</evidence>
<dbReference type="GO" id="GO:0005789">
    <property type="term" value="C:endoplasmic reticulum membrane"/>
    <property type="evidence" value="ECO:0007669"/>
    <property type="project" value="UniProtKB-SubCell"/>
</dbReference>
<comment type="subcellular location">
    <subcellularLocation>
        <location evidence="1 7">Endoplasmic reticulum membrane</location>
        <topology evidence="1 7">Multi-pass membrane protein</topology>
    </subcellularLocation>
</comment>
<evidence type="ECO:0000256" key="5">
    <source>
        <dbReference type="ARBA" id="ARBA00022989"/>
    </source>
</evidence>
<dbReference type="InterPro" id="IPR007599">
    <property type="entry name" value="DER1"/>
</dbReference>
<keyword evidence="9" id="KW-0732">Signal</keyword>
<comment type="function">
    <text evidence="7">May be involved in the degradation of misfolded endoplasmic reticulum (ER) luminal proteins.</text>
</comment>
<keyword evidence="6 7" id="KW-0472">Membrane</keyword>
<feature type="chain" id="PRO_5006057774" description="Derlin" evidence="9">
    <location>
        <begin position="31"/>
        <end position="400"/>
    </location>
</feature>
<evidence type="ECO:0000256" key="1">
    <source>
        <dbReference type="ARBA" id="ARBA00004477"/>
    </source>
</evidence>
<comment type="caution">
    <text evidence="7">Lacks conserved residue(s) required for the propagation of feature annotation.</text>
</comment>
<dbReference type="AlphaFoldDB" id="A0A0P0YV70"/>
<comment type="similarity">
    <text evidence="2 7">Belongs to the derlin family.</text>
</comment>
<feature type="transmembrane region" description="Helical" evidence="7">
    <location>
        <begin position="143"/>
        <end position="167"/>
    </location>
</feature>
<dbReference type="PANTHER" id="PTHR11009">
    <property type="entry name" value="DER1-LIKE PROTEIN, DERLIN"/>
    <property type="match status" value="1"/>
</dbReference>
<dbReference type="Pfam" id="PF04511">
    <property type="entry name" value="DER1"/>
    <property type="match status" value="1"/>
</dbReference>
<dbReference type="GO" id="GO:0006950">
    <property type="term" value="P:response to stress"/>
    <property type="evidence" value="ECO:0007669"/>
    <property type="project" value="UniProtKB-ARBA"/>
</dbReference>
<sequence>MNPCGSRHYYLSLAVCLVLCVVAQLRVVQGLSPPNAHWTQPAHVVGIVGRWNLQQQRQQRQQQRDVSSLTSVFAARGGARSSEEEDETEGSEEEEVLFDLDEDDEDMGVLEMDLDDDTAFREADPMDRFLQAYHKTPPLTKAYITASALATAYGFLFNNNVFPSWLLLDWRKIVTRGQFWRIFTTFVNFGPFGIGYALTCRFIWTYMSTLERLHHHRPYDFWIMIGFGMISMVVGYSFLGLNAQLLGHNLSTYLVYVWSRHHEGMDVDMFELFTARAELLPWFFVAQTYLLEGAPPIMDILGIVFGHVYFHCKSTGLLRAPDALVDWYVTSESAKPIRQQYKQISSDFELNNGNHCDSNLEIGINPAWKKQNQSFDWKRQPNGICRVIPDGSTCKCKNEA</sequence>
<dbReference type="InterPro" id="IPR035952">
    <property type="entry name" value="Rhomboid-like_sf"/>
</dbReference>
<keyword evidence="5 7" id="KW-1133">Transmembrane helix</keyword>
<proteinExistence type="evidence at transcript level"/>
<feature type="signal peptide" evidence="9">
    <location>
        <begin position="1"/>
        <end position="30"/>
    </location>
</feature>
<evidence type="ECO:0000256" key="6">
    <source>
        <dbReference type="ARBA" id="ARBA00023136"/>
    </source>
</evidence>
<reference evidence="10" key="1">
    <citation type="submission" date="2015-04" db="EMBL/GenBank/DDBJ databases">
        <title>Plastid of Nitzschia.</title>
        <authorList>
            <person name="Kamikawa R."/>
        </authorList>
    </citation>
    <scope>NUCLEOTIDE SEQUENCE</scope>
</reference>
<evidence type="ECO:0000256" key="7">
    <source>
        <dbReference type="RuleBase" id="RU363059"/>
    </source>
</evidence>
<feature type="transmembrane region" description="Helical" evidence="7">
    <location>
        <begin position="219"/>
        <end position="239"/>
    </location>
</feature>
<organism evidence="10">
    <name type="scientific">Nitzschia sp. IriIs04</name>
    <dbReference type="NCBI Taxonomy" id="1444690"/>
    <lineage>
        <taxon>Eukaryota</taxon>
        <taxon>Sar</taxon>
        <taxon>Stramenopiles</taxon>
        <taxon>Ochrophyta</taxon>
        <taxon>Bacillariophyta</taxon>
        <taxon>Bacillariophyceae</taxon>
        <taxon>Bacillariophycidae</taxon>
        <taxon>Bacillariales</taxon>
        <taxon>Bacillariaceae</taxon>
        <taxon>Nitzschia</taxon>
    </lineage>
</organism>
<dbReference type="EMBL" id="LC052638">
    <property type="protein sequence ID" value="BAT25220.1"/>
    <property type="molecule type" value="mRNA"/>
</dbReference>
<feature type="region of interest" description="Disordered" evidence="8">
    <location>
        <begin position="59"/>
        <end position="95"/>
    </location>
</feature>